<evidence type="ECO:0000313" key="2">
    <source>
        <dbReference type="EMBL" id="THU82817.1"/>
    </source>
</evidence>
<dbReference type="Proteomes" id="UP000297245">
    <property type="component" value="Unassembled WGS sequence"/>
</dbReference>
<dbReference type="OrthoDB" id="2652955at2759"/>
<dbReference type="EMBL" id="ML179706">
    <property type="protein sequence ID" value="THU82817.1"/>
    <property type="molecule type" value="Genomic_DNA"/>
</dbReference>
<evidence type="ECO:0000313" key="3">
    <source>
        <dbReference type="Proteomes" id="UP000297245"/>
    </source>
</evidence>
<organism evidence="2 3">
    <name type="scientific">Dendrothele bispora (strain CBS 962.96)</name>
    <dbReference type="NCBI Taxonomy" id="1314807"/>
    <lineage>
        <taxon>Eukaryota</taxon>
        <taxon>Fungi</taxon>
        <taxon>Dikarya</taxon>
        <taxon>Basidiomycota</taxon>
        <taxon>Agaricomycotina</taxon>
        <taxon>Agaricomycetes</taxon>
        <taxon>Agaricomycetidae</taxon>
        <taxon>Agaricales</taxon>
        <taxon>Agaricales incertae sedis</taxon>
        <taxon>Dendrothele</taxon>
    </lineage>
</organism>
<sequence length="227" mass="25114">MMYCPRNLLGSHFLRCFNADGTHFEDVGKYYVHVNIAKMEKTLESELLTKGMTKEDYVLVGDIIELIPAGDVNPCYRAFITVSGAVTKVDTESHIGLCPYVYNDLLKDSNAPKPSMSIRTFYPDTSCWTHKPKVSPGTYISVSGFLHSIVRTMADHFEVELEKVTFLGRPFVPTGKTPATPPAGVSFPAGKRLHFSYADSSPSNKTAKTTMPQLQPVTDSNSLDHQS</sequence>
<protein>
    <submittedName>
        <fullName evidence="2">Uncharacterized protein</fullName>
    </submittedName>
</protein>
<feature type="non-terminal residue" evidence="2">
    <location>
        <position position="1"/>
    </location>
</feature>
<reference evidence="2 3" key="1">
    <citation type="journal article" date="2019" name="Nat. Ecol. Evol.">
        <title>Megaphylogeny resolves global patterns of mushroom evolution.</title>
        <authorList>
            <person name="Varga T."/>
            <person name="Krizsan K."/>
            <person name="Foldi C."/>
            <person name="Dima B."/>
            <person name="Sanchez-Garcia M."/>
            <person name="Sanchez-Ramirez S."/>
            <person name="Szollosi G.J."/>
            <person name="Szarkandi J.G."/>
            <person name="Papp V."/>
            <person name="Albert L."/>
            <person name="Andreopoulos W."/>
            <person name="Angelini C."/>
            <person name="Antonin V."/>
            <person name="Barry K.W."/>
            <person name="Bougher N.L."/>
            <person name="Buchanan P."/>
            <person name="Buyck B."/>
            <person name="Bense V."/>
            <person name="Catcheside P."/>
            <person name="Chovatia M."/>
            <person name="Cooper J."/>
            <person name="Damon W."/>
            <person name="Desjardin D."/>
            <person name="Finy P."/>
            <person name="Geml J."/>
            <person name="Haridas S."/>
            <person name="Hughes K."/>
            <person name="Justo A."/>
            <person name="Karasinski D."/>
            <person name="Kautmanova I."/>
            <person name="Kiss B."/>
            <person name="Kocsube S."/>
            <person name="Kotiranta H."/>
            <person name="LaButti K.M."/>
            <person name="Lechner B.E."/>
            <person name="Liimatainen K."/>
            <person name="Lipzen A."/>
            <person name="Lukacs Z."/>
            <person name="Mihaltcheva S."/>
            <person name="Morgado L.N."/>
            <person name="Niskanen T."/>
            <person name="Noordeloos M.E."/>
            <person name="Ohm R.A."/>
            <person name="Ortiz-Santana B."/>
            <person name="Ovrebo C."/>
            <person name="Racz N."/>
            <person name="Riley R."/>
            <person name="Savchenko A."/>
            <person name="Shiryaev A."/>
            <person name="Soop K."/>
            <person name="Spirin V."/>
            <person name="Szebenyi C."/>
            <person name="Tomsovsky M."/>
            <person name="Tulloss R.E."/>
            <person name="Uehling J."/>
            <person name="Grigoriev I.V."/>
            <person name="Vagvolgyi C."/>
            <person name="Papp T."/>
            <person name="Martin F.M."/>
            <person name="Miettinen O."/>
            <person name="Hibbett D.S."/>
            <person name="Nagy L.G."/>
        </authorList>
    </citation>
    <scope>NUCLEOTIDE SEQUENCE [LARGE SCALE GENOMIC DNA]</scope>
    <source>
        <strain evidence="2 3">CBS 962.96</strain>
    </source>
</reference>
<dbReference type="AlphaFoldDB" id="A0A4S8L2X2"/>
<proteinExistence type="predicted"/>
<accession>A0A4S8L2X2</accession>
<feature type="region of interest" description="Disordered" evidence="1">
    <location>
        <begin position="198"/>
        <end position="227"/>
    </location>
</feature>
<gene>
    <name evidence="2" type="ORF">K435DRAFT_932517</name>
</gene>
<evidence type="ECO:0000256" key="1">
    <source>
        <dbReference type="SAM" id="MobiDB-lite"/>
    </source>
</evidence>
<name>A0A4S8L2X2_DENBC</name>
<keyword evidence="3" id="KW-1185">Reference proteome</keyword>